<proteinExistence type="predicted"/>
<gene>
    <name evidence="1" type="ORF">MFU01_38130</name>
    <name evidence="2" type="ORF">SAMN05443572_108183</name>
</gene>
<dbReference type="AlphaFoldDB" id="A0A511T3N3"/>
<accession>A0A511T3N3</accession>
<name>A0A511T3N3_MYXFU</name>
<evidence type="ECO:0000313" key="2">
    <source>
        <dbReference type="EMBL" id="SEU29445.1"/>
    </source>
</evidence>
<sequence length="73" mass="8205">MREGCGRAWLRSVRGIDRVAGDALVPMAIEASDRLRFTVLRGARDGVWSFADRTVGWIHDDQWHTVVAEPPSE</sequence>
<comment type="caution">
    <text evidence="1">The sequence shown here is derived from an EMBL/GenBank/DDBJ whole genome shotgun (WGS) entry which is preliminary data.</text>
</comment>
<organism evidence="1 4">
    <name type="scientific">Myxococcus fulvus</name>
    <dbReference type="NCBI Taxonomy" id="33"/>
    <lineage>
        <taxon>Bacteria</taxon>
        <taxon>Pseudomonadati</taxon>
        <taxon>Myxococcota</taxon>
        <taxon>Myxococcia</taxon>
        <taxon>Myxococcales</taxon>
        <taxon>Cystobacterineae</taxon>
        <taxon>Myxococcaceae</taxon>
        <taxon>Myxococcus</taxon>
    </lineage>
</organism>
<evidence type="ECO:0000313" key="4">
    <source>
        <dbReference type="Proteomes" id="UP000321514"/>
    </source>
</evidence>
<keyword evidence="3" id="KW-1185">Reference proteome</keyword>
<dbReference type="EMBL" id="BJXR01000030">
    <property type="protein sequence ID" value="GEN08776.1"/>
    <property type="molecule type" value="Genomic_DNA"/>
</dbReference>
<evidence type="ECO:0000313" key="3">
    <source>
        <dbReference type="Proteomes" id="UP000183760"/>
    </source>
</evidence>
<reference evidence="2 3" key="1">
    <citation type="submission" date="2016-10" db="EMBL/GenBank/DDBJ databases">
        <authorList>
            <person name="Varghese N."/>
            <person name="Submissions S."/>
        </authorList>
    </citation>
    <scope>NUCLEOTIDE SEQUENCE [LARGE SCALE GENOMIC DNA]</scope>
    <source>
        <strain evidence="2 3">DSM 16525</strain>
    </source>
</reference>
<dbReference type="EMBL" id="FOIB01000008">
    <property type="protein sequence ID" value="SEU29445.1"/>
    <property type="molecule type" value="Genomic_DNA"/>
</dbReference>
<evidence type="ECO:0000313" key="1">
    <source>
        <dbReference type="EMBL" id="GEN08776.1"/>
    </source>
</evidence>
<dbReference type="Proteomes" id="UP000183760">
    <property type="component" value="Unassembled WGS sequence"/>
</dbReference>
<dbReference type="Proteomes" id="UP000321514">
    <property type="component" value="Unassembled WGS sequence"/>
</dbReference>
<protein>
    <submittedName>
        <fullName evidence="1">Uncharacterized protein</fullName>
    </submittedName>
</protein>
<reference evidence="1 4" key="2">
    <citation type="submission" date="2019-07" db="EMBL/GenBank/DDBJ databases">
        <title>Whole genome shotgun sequence of Myxococcus fulvus NBRC 100333.</title>
        <authorList>
            <person name="Hosoyama A."/>
            <person name="Uohara A."/>
            <person name="Ohji S."/>
            <person name="Ichikawa N."/>
        </authorList>
    </citation>
    <scope>NUCLEOTIDE SEQUENCE [LARGE SCALE GENOMIC DNA]</scope>
    <source>
        <strain evidence="1 4">NBRC 100333</strain>
    </source>
</reference>